<proteinExistence type="predicted"/>
<dbReference type="GO" id="GO:0003676">
    <property type="term" value="F:nucleic acid binding"/>
    <property type="evidence" value="ECO:0007669"/>
    <property type="project" value="InterPro"/>
</dbReference>
<dbReference type="Gene3D" id="3.30.420.10">
    <property type="entry name" value="Ribonuclease H-like superfamily/Ribonuclease H"/>
    <property type="match status" value="1"/>
</dbReference>
<dbReference type="PROSITE" id="PS50994">
    <property type="entry name" value="INTEGRASE"/>
    <property type="match status" value="1"/>
</dbReference>
<feature type="compositionally biased region" description="Polar residues" evidence="1">
    <location>
        <begin position="752"/>
        <end position="772"/>
    </location>
</feature>
<comment type="caution">
    <text evidence="3">The sequence shown here is derived from an EMBL/GenBank/DDBJ whole genome shotgun (WGS) entry which is preliminary data.</text>
</comment>
<dbReference type="PANTHER" id="PTHR11439">
    <property type="entry name" value="GAG-POL-RELATED RETROTRANSPOSON"/>
    <property type="match status" value="1"/>
</dbReference>
<dbReference type="EMBL" id="CAKOGP040001758">
    <property type="protein sequence ID" value="CAJ1949821.1"/>
    <property type="molecule type" value="Genomic_DNA"/>
</dbReference>
<protein>
    <recommendedName>
        <fullName evidence="2">Integrase catalytic domain-containing protein</fullName>
    </recommendedName>
</protein>
<dbReference type="Proteomes" id="UP001295423">
    <property type="component" value="Unassembled WGS sequence"/>
</dbReference>
<evidence type="ECO:0000313" key="4">
    <source>
        <dbReference type="EMBL" id="CAJ1950200.1"/>
    </source>
</evidence>
<feature type="region of interest" description="Disordered" evidence="1">
    <location>
        <begin position="268"/>
        <end position="302"/>
    </location>
</feature>
<feature type="region of interest" description="Disordered" evidence="1">
    <location>
        <begin position="700"/>
        <end position="805"/>
    </location>
</feature>
<evidence type="ECO:0000313" key="3">
    <source>
        <dbReference type="EMBL" id="CAJ1949821.1"/>
    </source>
</evidence>
<feature type="region of interest" description="Disordered" evidence="1">
    <location>
        <begin position="318"/>
        <end position="341"/>
    </location>
</feature>
<dbReference type="GO" id="GO:0015074">
    <property type="term" value="P:DNA integration"/>
    <property type="evidence" value="ECO:0007669"/>
    <property type="project" value="InterPro"/>
</dbReference>
<dbReference type="InterPro" id="IPR001584">
    <property type="entry name" value="Integrase_cat-core"/>
</dbReference>
<accession>A0AAD2PUE2</accession>
<reference evidence="3" key="1">
    <citation type="submission" date="2023-08" db="EMBL/GenBank/DDBJ databases">
        <authorList>
            <person name="Audoor S."/>
            <person name="Bilcke G."/>
        </authorList>
    </citation>
    <scope>NUCLEOTIDE SEQUENCE</scope>
</reference>
<gene>
    <name evidence="3" type="ORF">CYCCA115_LOCUS12288</name>
    <name evidence="4" type="ORF">CYCCA115_LOCUS12472</name>
</gene>
<dbReference type="EMBL" id="CAKOGP040001759">
    <property type="protein sequence ID" value="CAJ1950200.1"/>
    <property type="molecule type" value="Genomic_DNA"/>
</dbReference>
<dbReference type="Pfam" id="PF07727">
    <property type="entry name" value="RVT_2"/>
    <property type="match status" value="1"/>
</dbReference>
<keyword evidence="5" id="KW-1185">Reference proteome</keyword>
<feature type="compositionally biased region" description="Acidic residues" evidence="1">
    <location>
        <begin position="276"/>
        <end position="288"/>
    </location>
</feature>
<dbReference type="CDD" id="cd09272">
    <property type="entry name" value="RNase_HI_RT_Ty1"/>
    <property type="match status" value="1"/>
</dbReference>
<evidence type="ECO:0000313" key="5">
    <source>
        <dbReference type="Proteomes" id="UP001295423"/>
    </source>
</evidence>
<dbReference type="InterPro" id="IPR012337">
    <property type="entry name" value="RNaseH-like_sf"/>
</dbReference>
<feature type="compositionally biased region" description="Polar residues" evidence="1">
    <location>
        <begin position="795"/>
        <end position="805"/>
    </location>
</feature>
<dbReference type="InterPro" id="IPR013103">
    <property type="entry name" value="RVT_2"/>
</dbReference>
<evidence type="ECO:0000259" key="2">
    <source>
        <dbReference type="PROSITE" id="PS50994"/>
    </source>
</evidence>
<dbReference type="InterPro" id="IPR036397">
    <property type="entry name" value="RNaseH_sf"/>
</dbReference>
<feature type="compositionally biased region" description="Basic and acidic residues" evidence="1">
    <location>
        <begin position="323"/>
        <end position="333"/>
    </location>
</feature>
<evidence type="ECO:0000256" key="1">
    <source>
        <dbReference type="SAM" id="MobiDB-lite"/>
    </source>
</evidence>
<dbReference type="SUPFAM" id="SSF53098">
    <property type="entry name" value="Ribonuclease H-like"/>
    <property type="match status" value="1"/>
</dbReference>
<name>A0AAD2PUE2_9STRA</name>
<sequence>MEFFDTMDDNWTAYYTRAAYKRAKHMHYLAESMNEDYEPLTKETWIKRELNRVHPNKRKLNHPHYRVRNKLLYAKTTLIYVHETTNSEGEATHHNNCKFDTDSGKVGIDNRASACISHVATDFEGPLVPVKRSIKGFGGERVWNVFKGTIVWKWHDNEGQLHRFSIPNSYYVPHGKCRLLSPQHWAQTQLRGRVTPMKKLSETTKDGIGESTLYNRCQVFWDRRQYTMDVYLGEHDNVATFYLAPGFKNFDLFCKECKIDTNDDTPIYAMPAGVVSDDEGGEDDDDDVPPPTEKNDNNTSFLPNLLRPIRQLNPLKAKQTTPEPRHTTFDLDGRTTTGDRPPVVIDEEEEKQATTPAQELLRYHHRMAHISMAKLQNMAKQGIIPRRLANVHPPTCSSCLFAKATRRQWRHKRRKHWTEKTDVRTPGQVVSVDQLISPTPGLVAQMTGILTKKRYTCATIYVDQYSGLGFVYLQKSTSADETIMGKKAFEAYAKQHGATIKAYHADNGVFRANKWVDECRRLEQTLTFAGVNAHHSNGLAERRIRSLQDLARSMLIHMNNRWRMPGIAHLWPYAIRMANDAINEAPNLRDEKGRSPLQLFSQTDIQTHNKHWIPFGCPVYVLDPKLQTGQGFLNKWEARSRVGIYLGRSPNHGRNVALVLNRLTGLVSPQFHVTFDKGFNTVKQDKYDTHWQMRAGLQVPKKGAMHPSNESTNKLKRTMPEPEGVPQQSNKRVRMETGVSEPMHINDDDMIGNSTPGETNKLQQPDESTSPVPHNEEEAGRSDPPMEDGGERQPESQQVPNTSSISHPAETILKVMAAELSSATKNGIEGEIFCFEAMFPAYSGEAEQDPLKIFKATSDPDTMYMHEAMREKDAGEFRKAMKKEWEDQLKNENFSIIHRTSVPEGATIFPTVWQMKRKRDIRTREVKKYKARLNFDGSKMKYGRDYDQTYAPVASWNSIRTLLIVSAMLGWKTKQIDYVLAFPQAPVERELYMKLPAGFKVVDGNSNEYILKLHQNIYGGKAASRVWYQYLTKVLVDKLEFKKSNYDECVFYKGNVMKPDGSIHLTQPHLIDQILKDLNMQEDTATRPIPAASSKLLSKHSDSPEFDGSFHYRSVIGKLNYLEKGSRPDIAYIVHQCARFSTCPKKEHGEAVRWLARYLKGTKDKGLILRPDRTKGLEVYVDADFAGNWDPKEYEDCDTARSRHGYFINFAGCPIVWKSQLQTEIALSSTESEYTGISYSLREAIPIMNLFKEMIKYEIPIESPIAEVHCRVFEDNTGALEIARVHKFRPRTKHLNCRLHHFRSYIGNGITIHKIDTKEQPADMLTKPLNAELLIKFRKMILGW</sequence>
<organism evidence="3 5">
    <name type="scientific">Cylindrotheca closterium</name>
    <dbReference type="NCBI Taxonomy" id="2856"/>
    <lineage>
        <taxon>Eukaryota</taxon>
        <taxon>Sar</taxon>
        <taxon>Stramenopiles</taxon>
        <taxon>Ochrophyta</taxon>
        <taxon>Bacillariophyta</taxon>
        <taxon>Bacillariophyceae</taxon>
        <taxon>Bacillariophycidae</taxon>
        <taxon>Bacillariales</taxon>
        <taxon>Bacillariaceae</taxon>
        <taxon>Cylindrotheca</taxon>
    </lineage>
</organism>
<feature type="domain" description="Integrase catalytic" evidence="2">
    <location>
        <begin position="422"/>
        <end position="604"/>
    </location>
</feature>
<dbReference type="PANTHER" id="PTHR11439:SF467">
    <property type="entry name" value="INTEGRASE CATALYTIC DOMAIN-CONTAINING PROTEIN"/>
    <property type="match status" value="1"/>
</dbReference>